<evidence type="ECO:0000313" key="4">
    <source>
        <dbReference type="Proteomes" id="UP000664859"/>
    </source>
</evidence>
<dbReference type="PANTHER" id="PTHR40861">
    <property type="entry name" value="DUF2183 DOMAIN-CONTAINING PROTEIN"/>
    <property type="match status" value="1"/>
</dbReference>
<feature type="compositionally biased region" description="Low complexity" evidence="1">
    <location>
        <begin position="1044"/>
        <end position="1054"/>
    </location>
</feature>
<feature type="region of interest" description="Disordered" evidence="1">
    <location>
        <begin position="1446"/>
        <end position="1474"/>
    </location>
</feature>
<organism evidence="3 4">
    <name type="scientific">Tribonema minus</name>
    <dbReference type="NCBI Taxonomy" id="303371"/>
    <lineage>
        <taxon>Eukaryota</taxon>
        <taxon>Sar</taxon>
        <taxon>Stramenopiles</taxon>
        <taxon>Ochrophyta</taxon>
        <taxon>PX clade</taxon>
        <taxon>Xanthophyceae</taxon>
        <taxon>Tribonematales</taxon>
        <taxon>Tribonemataceae</taxon>
        <taxon>Tribonema</taxon>
    </lineage>
</organism>
<dbReference type="InterPro" id="IPR019236">
    <property type="entry name" value="APP1_cat"/>
</dbReference>
<feature type="region of interest" description="Disordered" evidence="1">
    <location>
        <begin position="1374"/>
        <end position="1395"/>
    </location>
</feature>
<feature type="compositionally biased region" description="Low complexity" evidence="1">
    <location>
        <begin position="1258"/>
        <end position="1275"/>
    </location>
</feature>
<feature type="compositionally biased region" description="Pro residues" evidence="1">
    <location>
        <begin position="1129"/>
        <end position="1141"/>
    </location>
</feature>
<evidence type="ECO:0000259" key="2">
    <source>
        <dbReference type="Pfam" id="PF09949"/>
    </source>
</evidence>
<comment type="caution">
    <text evidence="3">The sequence shown here is derived from an EMBL/GenBank/DDBJ whole genome shotgun (WGS) entry which is preliminary data.</text>
</comment>
<feature type="region of interest" description="Disordered" evidence="1">
    <location>
        <begin position="1044"/>
        <end position="1068"/>
    </location>
</feature>
<dbReference type="PANTHER" id="PTHR40861:SF1">
    <property type="entry name" value="PHOSPHATIDATE PHOSPHATASE APP1 CATALYTIC DOMAIN-CONTAINING PROTEIN"/>
    <property type="match status" value="1"/>
</dbReference>
<evidence type="ECO:0000313" key="3">
    <source>
        <dbReference type="EMBL" id="KAG5182472.1"/>
    </source>
</evidence>
<evidence type="ECO:0000256" key="1">
    <source>
        <dbReference type="SAM" id="MobiDB-lite"/>
    </source>
</evidence>
<dbReference type="EMBL" id="JAFCMP010000246">
    <property type="protein sequence ID" value="KAG5182472.1"/>
    <property type="molecule type" value="Genomic_DNA"/>
</dbReference>
<feature type="compositionally biased region" description="Low complexity" evidence="1">
    <location>
        <begin position="1461"/>
        <end position="1471"/>
    </location>
</feature>
<feature type="compositionally biased region" description="Basic and acidic residues" evidence="1">
    <location>
        <begin position="1382"/>
        <end position="1393"/>
    </location>
</feature>
<dbReference type="Proteomes" id="UP000664859">
    <property type="component" value="Unassembled WGS sequence"/>
</dbReference>
<feature type="compositionally biased region" description="Low complexity" evidence="1">
    <location>
        <begin position="1283"/>
        <end position="1292"/>
    </location>
</feature>
<feature type="region of interest" description="Disordered" evidence="1">
    <location>
        <begin position="891"/>
        <end position="912"/>
    </location>
</feature>
<gene>
    <name evidence="3" type="ORF">JKP88DRAFT_263274</name>
</gene>
<accession>A0A836CE71</accession>
<feature type="region of interest" description="Disordered" evidence="1">
    <location>
        <begin position="1109"/>
        <end position="1226"/>
    </location>
</feature>
<keyword evidence="4" id="KW-1185">Reference proteome</keyword>
<protein>
    <recommendedName>
        <fullName evidence="2">Phosphatidate phosphatase APP1 catalytic domain-containing protein</fullName>
    </recommendedName>
</protein>
<dbReference type="OrthoDB" id="191535at2759"/>
<feature type="region of interest" description="Disordered" evidence="1">
    <location>
        <begin position="1651"/>
        <end position="1679"/>
    </location>
</feature>
<feature type="compositionally biased region" description="Gly residues" evidence="1">
    <location>
        <begin position="1055"/>
        <end position="1065"/>
    </location>
</feature>
<feature type="compositionally biased region" description="Low complexity" evidence="1">
    <location>
        <begin position="1184"/>
        <end position="1208"/>
    </location>
</feature>
<dbReference type="Pfam" id="PF09949">
    <property type="entry name" value="APP1_cat"/>
    <property type="match status" value="1"/>
</dbReference>
<sequence>MDKTSRQMLLVALLVGALLLLLALLALFSFYPVFGMTLMTSCYVVWCYLFTENHLVHRAQEFENRFWTVLGFVSSTCVLFIPDSPFAIGQYSVSLGFVGVVLCTFAIHRVIPFAHDSLSLCLHTDAAEFGQVIAYRVPVTAVSLLIANQCSHGGSHMYAHDALLRRSYDRHLHRSNIGRVPYMPPGMHTVASCQLLDGGTTVQQKVLLIADALAKIDSTLVATNIQHLIHGDWRRELERLRLASHTQHVACITCNVPPSCFMQDEAHIHPSALAFAEHCFIAMPAQAIIQTLADTNPDELNYILPKIKLGLIMYKIKDHPNMPNRTHLLDLLCLTRVADMTVSSRALVLDAMQQMKLTAHPRSDQYAKNVILKTRGDDLSTLKCLTDNKGDFHSMHKLIFNDIQDVKVREEVLKHIATQAAVQAAHTTLGTRTGRGRSDKAWRKILSDVDDTLTCSGGRFPAGVDGTYPRKQVYPGVLDFYRELDLGVSGPDAWPVGRTGNLVFLSARPHVYKDISEAHTYSKFKTLQRERGLYTSPSLMAGSVQTGRAYILYNTLEPLAEKKFENFMQFRSIYPEFKCVFIGDNGQGDVRAAEMMVEGEPGALEAIYMHQVLPLNKTFGYSGPETLERWRHMGICFFTRITEAAAAELVCVPFDQPIQRESKRLSINRSIECANALLRNVGLEPIKTVLGVAVYANGAHVLTPYGRGVVYRYRSDDGMYEVVVGECCACCGQCIDFKLKYTVDAHVLTPYGRGVVYRYRSDDGMYEVVVGECCACCGQCIDFKLKYTVDAYVLTPYGRGVVYRYRSDDGMYEVVVGECCACCGQCIDFKLKYTVDAYVLTPYGRGVVYRYRSDDGMHEVVVDWSCKTEAYLDYLCQAAAASAAAAGTTNTAASSNSIGTPPRHASSRRSLFGRGSISGDSAAAAAAAAAATTPNSAAAAAAAAGAAASNVPSTPAPPGSGSGGAAAGPEETKSRTPAGSPLSVTGSETAAAARPETVPETFVEPVTQAESPQQRSGRGGPLSAIGGALAGAADAAAAALRRTDSGGSISSMSDYGGGSGGGGGRTHGRAARLREHMGELVALGSEAADMLLSSAELVTGASLPVVANNVRSTGEPEGDPSGALMNARPPSPSAHAPPPLYTQPTLSPFAPPFAPPPPPLPPAPGAAPLPPPRLAGQRRRPAGRGRSASPPAPPLLSAVPLAIGSGSDVTGGGGGDSGGGAGPAVRRPYSVNVGVTEDGFQVDVSGGSVGGGTRTRQRSYTTSSLDEGLAAAAAGGVSGGSVSGTSSPRGAGSPRGSGNSGGVGGAAGAVAPPPDAAQRFLVRAYLPLSSLRPAPSLEEERRRLKHRLQKERQREAERARKVLQATVLGHTKKKGSFFGSLSKDKSSGSDKLAKPLPAGASARCFMGDITITAYRPDTGIYEATSNSWTLANGRRALLYLRREDVKLPKPQPPPPPPPSQGTPSSSATTPSLVGKAGSALRGTLTLGMAMLDPLRKGAGSGGGAAAAAAPRAARPCPKEGDRVLTQFGPAVVTRVHPPALSAGASQSPSPRAVKAAVTAAAAALAASDAGGGILERWSTSGKGTPSSAAAAAAADGGSTLVSGKTTPSGLNAAAAAADDSGTMLEVTFTSWQLAGGCAAKATLNRDAVWLEGETPPTPAAQRRARQQRDAAPKPAAAVAPRGSVRTMMGVAGGVLSSLGGIISSKDRTSPPASGKPQLVPAVAAAVAAAAAAAAAASSLQKHPTGSLVRTMFGVGLVRRYRARDGVYCVALLNWRLARGACAEVYARGDAFLGVIAEPGHSVVTPLGVGTVVTVRETDGVVVVRSLHATQYLQPSALRGPAPAQVGDAVTTPFGAGRVTAYLASRRTFVVDVGFGTLYSPGGAAILSRTGAGPKEGAASVGLLGSVLKKFGFFSSPKAQ</sequence>
<proteinExistence type="predicted"/>
<dbReference type="GO" id="GO:0008195">
    <property type="term" value="F:phosphatidate phosphatase activity"/>
    <property type="evidence" value="ECO:0007669"/>
    <property type="project" value="InterPro"/>
</dbReference>
<feature type="compositionally biased region" description="Gly residues" evidence="1">
    <location>
        <begin position="1209"/>
        <end position="1222"/>
    </location>
</feature>
<name>A0A836CE71_9STRA</name>
<feature type="region of interest" description="Disordered" evidence="1">
    <location>
        <begin position="949"/>
        <end position="1023"/>
    </location>
</feature>
<feature type="region of interest" description="Disordered" evidence="1">
    <location>
        <begin position="1240"/>
        <end position="1310"/>
    </location>
</feature>
<reference evidence="3" key="1">
    <citation type="submission" date="2021-02" db="EMBL/GenBank/DDBJ databases">
        <title>First Annotated Genome of the Yellow-green Alga Tribonema minus.</title>
        <authorList>
            <person name="Mahan K.M."/>
        </authorList>
    </citation>
    <scope>NUCLEOTIDE SEQUENCE</scope>
    <source>
        <strain evidence="3">UTEX B ZZ1240</strain>
    </source>
</reference>
<feature type="domain" description="Phosphatidate phosphatase APP1 catalytic" evidence="2">
    <location>
        <begin position="444"/>
        <end position="610"/>
    </location>
</feature>
<feature type="compositionally biased region" description="Gly residues" evidence="1">
    <location>
        <begin position="1293"/>
        <end position="1307"/>
    </location>
</feature>
<feature type="compositionally biased region" description="Pro residues" evidence="1">
    <location>
        <begin position="1449"/>
        <end position="1460"/>
    </location>
</feature>
<feature type="compositionally biased region" description="Pro residues" evidence="1">
    <location>
        <begin position="1149"/>
        <end position="1173"/>
    </location>
</feature>
<feature type="compositionally biased region" description="Low complexity" evidence="1">
    <location>
        <begin position="891"/>
        <end position="900"/>
    </location>
</feature>